<name>A0A4Z0BBY3_9BURK</name>
<proteinExistence type="predicted"/>
<dbReference type="OrthoDB" id="8900048at2"/>
<sequence length="176" mass="18773">MPLQLQYELGPATYLAHRRHMERGVPRAFLKGYLSWCALVAGVSFLGVVTAAIAQSLLLGMAFAGVLVGIAFHAASYKKHYEAAVSADVARIPARTVSLRIDDSGLHEVVSEVESFAPWSAVKSYALTSDTVLISLASGHWSLIPLSAFERQGEDAAASVVAVFDGRSIPRVSSEA</sequence>
<dbReference type="AlphaFoldDB" id="A0A4Z0BBY3"/>
<evidence type="ECO:0000313" key="2">
    <source>
        <dbReference type="EMBL" id="TFY96712.1"/>
    </source>
</evidence>
<dbReference type="Proteomes" id="UP000297839">
    <property type="component" value="Unassembled WGS sequence"/>
</dbReference>
<comment type="caution">
    <text evidence="2">The sequence shown here is derived from an EMBL/GenBank/DDBJ whole genome shotgun (WGS) entry which is preliminary data.</text>
</comment>
<gene>
    <name evidence="2" type="ORF">EZ216_20230</name>
</gene>
<dbReference type="RefSeq" id="WP_135251605.1">
    <property type="nucleotide sequence ID" value="NZ_SMLK01000010.1"/>
</dbReference>
<accession>A0A4Z0BBY3</accession>
<feature type="transmembrane region" description="Helical" evidence="1">
    <location>
        <begin position="52"/>
        <end position="72"/>
    </location>
</feature>
<evidence type="ECO:0000313" key="3">
    <source>
        <dbReference type="Proteomes" id="UP000297839"/>
    </source>
</evidence>
<keyword evidence="1" id="KW-0472">Membrane</keyword>
<dbReference type="EMBL" id="SMLK01000010">
    <property type="protein sequence ID" value="TFY96712.1"/>
    <property type="molecule type" value="Genomic_DNA"/>
</dbReference>
<protein>
    <submittedName>
        <fullName evidence="2">YcxB family protein</fullName>
    </submittedName>
</protein>
<organism evidence="2 3">
    <name type="scientific">Ramlibacter humi</name>
    <dbReference type="NCBI Taxonomy" id="2530451"/>
    <lineage>
        <taxon>Bacteria</taxon>
        <taxon>Pseudomonadati</taxon>
        <taxon>Pseudomonadota</taxon>
        <taxon>Betaproteobacteria</taxon>
        <taxon>Burkholderiales</taxon>
        <taxon>Comamonadaceae</taxon>
        <taxon>Ramlibacter</taxon>
    </lineage>
</organism>
<feature type="transmembrane region" description="Helical" evidence="1">
    <location>
        <begin position="28"/>
        <end position="46"/>
    </location>
</feature>
<reference evidence="2 3" key="1">
    <citation type="submission" date="2019-03" db="EMBL/GenBank/DDBJ databases">
        <title>Ramlibacter sp. 18x22-1, whole genome shotgun sequence.</title>
        <authorList>
            <person name="Zhang X."/>
            <person name="Feng G."/>
            <person name="Zhu H."/>
        </authorList>
    </citation>
    <scope>NUCLEOTIDE SEQUENCE [LARGE SCALE GENOMIC DNA]</scope>
    <source>
        <strain evidence="2 3">18x22-1</strain>
    </source>
</reference>
<keyword evidence="3" id="KW-1185">Reference proteome</keyword>
<evidence type="ECO:0000256" key="1">
    <source>
        <dbReference type="SAM" id="Phobius"/>
    </source>
</evidence>
<keyword evidence="1" id="KW-0812">Transmembrane</keyword>
<keyword evidence="1" id="KW-1133">Transmembrane helix</keyword>